<dbReference type="SUPFAM" id="SSF54593">
    <property type="entry name" value="Glyoxalase/Bleomycin resistance protein/Dihydroxybiphenyl dioxygenase"/>
    <property type="match status" value="1"/>
</dbReference>
<dbReference type="InterPro" id="IPR037523">
    <property type="entry name" value="VOC_core"/>
</dbReference>
<dbReference type="InterPro" id="IPR004360">
    <property type="entry name" value="Glyas_Fos-R_dOase_dom"/>
</dbReference>
<gene>
    <name evidence="2" type="ORF">CCE01nite_28640</name>
</gene>
<dbReference type="Gene3D" id="3.10.180.10">
    <property type="entry name" value="2,3-Dihydroxybiphenyl 1,2-Dioxygenase, domain 1"/>
    <property type="match status" value="1"/>
</dbReference>
<proteinExistence type="predicted"/>
<protein>
    <submittedName>
        <fullName evidence="2">Glyoxalase</fullName>
    </submittedName>
</protein>
<organism evidence="2 3">
    <name type="scientific">Cellulomonas cellasea</name>
    <dbReference type="NCBI Taxonomy" id="43670"/>
    <lineage>
        <taxon>Bacteria</taxon>
        <taxon>Bacillati</taxon>
        <taxon>Actinomycetota</taxon>
        <taxon>Actinomycetes</taxon>
        <taxon>Micrococcales</taxon>
        <taxon>Cellulomonadaceae</taxon>
        <taxon>Cellulomonas</taxon>
    </lineage>
</organism>
<sequence length="134" mass="13995">MSSMVFVNLPVRDLARSTAFFTALGLDLDPQYSDEKAACVVLGAESFVMLLADPFFATFTTKPVADATAGTEVIVAFSVESRARVDEVVEAAVSAGGSPSTPAIEEGGMYSRSFQDPDGHVWEAMFMGASGAAG</sequence>
<dbReference type="AlphaFoldDB" id="A0A4Y3L084"/>
<evidence type="ECO:0000313" key="3">
    <source>
        <dbReference type="Proteomes" id="UP000317046"/>
    </source>
</evidence>
<reference evidence="2" key="1">
    <citation type="submission" date="2019-06" db="EMBL/GenBank/DDBJ databases">
        <title>Whole genome shotgun sequence of Cellulomonas cellasea NBRC 3753.</title>
        <authorList>
            <person name="Hosoyama A."/>
            <person name="Uohara A."/>
            <person name="Ohji S."/>
            <person name="Ichikawa N."/>
        </authorList>
    </citation>
    <scope>NUCLEOTIDE SEQUENCE [LARGE SCALE GENOMIC DNA]</scope>
    <source>
        <strain evidence="2">NBRC 3753</strain>
    </source>
</reference>
<dbReference type="PANTHER" id="PTHR36503:SF2">
    <property type="entry name" value="BLR2408 PROTEIN"/>
    <property type="match status" value="1"/>
</dbReference>
<feature type="domain" description="VOC" evidence="1">
    <location>
        <begin position="3"/>
        <end position="127"/>
    </location>
</feature>
<dbReference type="EMBL" id="BJLR01000026">
    <property type="protein sequence ID" value="GEA88915.1"/>
    <property type="molecule type" value="Genomic_DNA"/>
</dbReference>
<comment type="caution">
    <text evidence="2">The sequence shown here is derived from an EMBL/GenBank/DDBJ whole genome shotgun (WGS) entry which is preliminary data.</text>
</comment>
<keyword evidence="3" id="KW-1185">Reference proteome</keyword>
<dbReference type="Proteomes" id="UP000317046">
    <property type="component" value="Unassembled WGS sequence"/>
</dbReference>
<accession>A0A4Y3L084</accession>
<dbReference type="PROSITE" id="PS51819">
    <property type="entry name" value="VOC"/>
    <property type="match status" value="1"/>
</dbReference>
<dbReference type="InterPro" id="IPR029068">
    <property type="entry name" value="Glyas_Bleomycin-R_OHBP_Dase"/>
</dbReference>
<evidence type="ECO:0000259" key="1">
    <source>
        <dbReference type="PROSITE" id="PS51819"/>
    </source>
</evidence>
<dbReference type="Pfam" id="PF00903">
    <property type="entry name" value="Glyoxalase"/>
    <property type="match status" value="1"/>
</dbReference>
<name>A0A4Y3L084_9CELL</name>
<evidence type="ECO:0000313" key="2">
    <source>
        <dbReference type="EMBL" id="GEA88915.1"/>
    </source>
</evidence>
<dbReference type="PANTHER" id="PTHR36503">
    <property type="entry name" value="BLR2520 PROTEIN"/>
    <property type="match status" value="1"/>
</dbReference>